<evidence type="ECO:0000313" key="2">
    <source>
        <dbReference type="Proteomes" id="UP001150924"/>
    </source>
</evidence>
<gene>
    <name evidence="1" type="ORF">OV079_16075</name>
</gene>
<sequence>MSPWKAALRQLRETMDPRSPETRREHALHEAAHFVAFTILADTFPKELNFRIVHISICPGDGSDGELYCKYEDSLPLPQSAVLVLLAGIAAQVHARHVGGLADCILIAKDVGRKSGRYDIEMIYEHFKERLWSADDCPGESSIEGFSERLLEAHFESALELVKVNWARVLRVADALLEKWDWTLTPDEALEAYKEADEGSCG</sequence>
<dbReference type="GO" id="GO:0005524">
    <property type="term" value="F:ATP binding"/>
    <property type="evidence" value="ECO:0007669"/>
    <property type="project" value="InterPro"/>
</dbReference>
<evidence type="ECO:0000313" key="1">
    <source>
        <dbReference type="EMBL" id="MCY1007047.1"/>
    </source>
</evidence>
<accession>A0A9X3IW74</accession>
<protein>
    <recommendedName>
        <fullName evidence="3">Peptidase M41 domain-containing protein</fullName>
    </recommendedName>
</protein>
<dbReference type="AlphaFoldDB" id="A0A9X3IW74"/>
<dbReference type="InterPro" id="IPR037219">
    <property type="entry name" value="Peptidase_M41-like"/>
</dbReference>
<organism evidence="1 2">
    <name type="scientific">Nannocystis pusilla</name>
    <dbReference type="NCBI Taxonomy" id="889268"/>
    <lineage>
        <taxon>Bacteria</taxon>
        <taxon>Pseudomonadati</taxon>
        <taxon>Myxococcota</taxon>
        <taxon>Polyangia</taxon>
        <taxon>Nannocystales</taxon>
        <taxon>Nannocystaceae</taxon>
        <taxon>Nannocystis</taxon>
    </lineage>
</organism>
<dbReference type="Proteomes" id="UP001150924">
    <property type="component" value="Unassembled WGS sequence"/>
</dbReference>
<dbReference type="GO" id="GO:0004176">
    <property type="term" value="F:ATP-dependent peptidase activity"/>
    <property type="evidence" value="ECO:0007669"/>
    <property type="project" value="InterPro"/>
</dbReference>
<dbReference type="GO" id="GO:0006508">
    <property type="term" value="P:proteolysis"/>
    <property type="evidence" value="ECO:0007669"/>
    <property type="project" value="InterPro"/>
</dbReference>
<dbReference type="SUPFAM" id="SSF140990">
    <property type="entry name" value="FtsH protease domain-like"/>
    <property type="match status" value="1"/>
</dbReference>
<name>A0A9X3IW74_9BACT</name>
<dbReference type="RefSeq" id="WP_267769569.1">
    <property type="nucleotide sequence ID" value="NZ_JAPNKE010000002.1"/>
</dbReference>
<dbReference type="Gene3D" id="1.20.58.760">
    <property type="entry name" value="Peptidase M41"/>
    <property type="match status" value="1"/>
</dbReference>
<dbReference type="EMBL" id="JAPNKE010000002">
    <property type="protein sequence ID" value="MCY1007047.1"/>
    <property type="molecule type" value="Genomic_DNA"/>
</dbReference>
<evidence type="ECO:0008006" key="3">
    <source>
        <dbReference type="Google" id="ProtNLM"/>
    </source>
</evidence>
<keyword evidence="2" id="KW-1185">Reference proteome</keyword>
<reference evidence="1" key="1">
    <citation type="submission" date="2022-11" db="EMBL/GenBank/DDBJ databases">
        <title>Minimal conservation of predation-associated metabolite biosynthetic gene clusters underscores biosynthetic potential of Myxococcota including descriptions for ten novel species: Archangium lansinium sp. nov., Myxococcus landrumus sp. nov., Nannocystis bai.</title>
        <authorList>
            <person name="Ahearne A."/>
            <person name="Stevens C."/>
            <person name="Phillips K."/>
        </authorList>
    </citation>
    <scope>NUCLEOTIDE SEQUENCE</scope>
    <source>
        <strain evidence="1">Na p29</strain>
    </source>
</reference>
<comment type="caution">
    <text evidence="1">The sequence shown here is derived from an EMBL/GenBank/DDBJ whole genome shotgun (WGS) entry which is preliminary data.</text>
</comment>
<proteinExistence type="predicted"/>
<dbReference type="GO" id="GO:0004222">
    <property type="term" value="F:metalloendopeptidase activity"/>
    <property type="evidence" value="ECO:0007669"/>
    <property type="project" value="InterPro"/>
</dbReference>